<accession>A0ABS5FS45</accession>
<dbReference type="RefSeq" id="WP_212494378.1">
    <property type="nucleotide sequence ID" value="NZ_JAFCJH010000041.1"/>
</dbReference>
<name>A0ABS5FS45_9BRAD</name>
<evidence type="ECO:0000313" key="1">
    <source>
        <dbReference type="EMBL" id="MBR0799637.1"/>
    </source>
</evidence>
<protein>
    <submittedName>
        <fullName evidence="1">Uncharacterized protein</fullName>
    </submittedName>
</protein>
<dbReference type="EMBL" id="JAFCJH010000041">
    <property type="protein sequence ID" value="MBR0799637.1"/>
    <property type="molecule type" value="Genomic_DNA"/>
</dbReference>
<comment type="caution">
    <text evidence="1">The sequence shown here is derived from an EMBL/GenBank/DDBJ whole genome shotgun (WGS) entry which is preliminary data.</text>
</comment>
<organism evidence="1 2">
    <name type="scientific">Bradyrhizobium jicamae</name>
    <dbReference type="NCBI Taxonomy" id="280332"/>
    <lineage>
        <taxon>Bacteria</taxon>
        <taxon>Pseudomonadati</taxon>
        <taxon>Pseudomonadota</taxon>
        <taxon>Alphaproteobacteria</taxon>
        <taxon>Hyphomicrobiales</taxon>
        <taxon>Nitrobacteraceae</taxon>
        <taxon>Bradyrhizobium</taxon>
    </lineage>
</organism>
<sequence length="63" mass="6911">MARAARQTKGHDFDIEQAELEAFVSAFSNAAAYPIPNEDVVNGIYALEAIYMSVKFVAIDRAC</sequence>
<dbReference type="Proteomes" id="UP001315278">
    <property type="component" value="Unassembled WGS sequence"/>
</dbReference>
<proteinExistence type="predicted"/>
<keyword evidence="2" id="KW-1185">Reference proteome</keyword>
<gene>
    <name evidence="1" type="ORF">JQ615_30120</name>
</gene>
<reference evidence="2" key="1">
    <citation type="journal article" date="2021" name="ISME J.">
        <title>Evolutionary origin and ecological implication of a unique nif island in free-living Bradyrhizobium lineages.</title>
        <authorList>
            <person name="Tao J."/>
        </authorList>
    </citation>
    <scope>NUCLEOTIDE SEQUENCE [LARGE SCALE GENOMIC DNA]</scope>
    <source>
        <strain evidence="2">SZCCT0434</strain>
    </source>
</reference>
<evidence type="ECO:0000313" key="2">
    <source>
        <dbReference type="Proteomes" id="UP001315278"/>
    </source>
</evidence>